<reference evidence="2" key="1">
    <citation type="submission" date="2020-08" db="EMBL/GenBank/DDBJ databases">
        <title>Genome public.</title>
        <authorList>
            <person name="Liu C."/>
            <person name="Sun Q."/>
        </authorList>
    </citation>
    <scope>NUCLEOTIDE SEQUENCE</scope>
    <source>
        <strain evidence="2">BX5</strain>
    </source>
</reference>
<dbReference type="AlphaFoldDB" id="A0A8J6M5K3"/>
<evidence type="ECO:0000259" key="1">
    <source>
        <dbReference type="Pfam" id="PF00814"/>
    </source>
</evidence>
<dbReference type="PANTHER" id="PTHR11735">
    <property type="entry name" value="TRNA N6-ADENOSINE THREONYLCARBAMOYLTRANSFERASE"/>
    <property type="match status" value="1"/>
</dbReference>
<dbReference type="InterPro" id="IPR043129">
    <property type="entry name" value="ATPase_NBD"/>
</dbReference>
<dbReference type="PANTHER" id="PTHR11735:SF11">
    <property type="entry name" value="TRNA THREONYLCARBAMOYLADENOSINE BIOSYNTHESIS PROTEIN TSAB"/>
    <property type="match status" value="1"/>
</dbReference>
<dbReference type="Proteomes" id="UP000602260">
    <property type="component" value="Unassembled WGS sequence"/>
</dbReference>
<evidence type="ECO:0000313" key="3">
    <source>
        <dbReference type="Proteomes" id="UP000602260"/>
    </source>
</evidence>
<sequence>MMILALESSATACSAALCRDGELVAQSYQNSGLTHSRTLLPMVRDMLENCQLTLEQVDVIAVAAGPGSFTGLRIGVATAKGLAWPGDKDCAPCSTLESMAWPLAHMAGSLIVCAMDARRKQVYNALFLATGTGLERLTPDRAISLENLGAELKNYENSKIVVGDGAKLCYNTLTEEGIPMALAPKHLRMQSAWGVARAAEELAARGGLVKGGALVPQYHRLSQAERERLAREKTQQ</sequence>
<dbReference type="Pfam" id="PF00814">
    <property type="entry name" value="TsaD"/>
    <property type="match status" value="1"/>
</dbReference>
<gene>
    <name evidence="2" type="primary">tsaB</name>
    <name evidence="2" type="ORF">H8S55_07140</name>
</gene>
<dbReference type="CDD" id="cd24032">
    <property type="entry name" value="ASKHA_NBD_TsaB"/>
    <property type="match status" value="1"/>
</dbReference>
<dbReference type="NCBIfam" id="TIGR03725">
    <property type="entry name" value="T6A_YeaZ"/>
    <property type="match status" value="1"/>
</dbReference>
<dbReference type="Gene3D" id="3.30.420.40">
    <property type="match status" value="2"/>
</dbReference>
<feature type="domain" description="Gcp-like" evidence="1">
    <location>
        <begin position="34"/>
        <end position="149"/>
    </location>
</feature>
<keyword evidence="3" id="KW-1185">Reference proteome</keyword>
<accession>A0A8J6M5K3</accession>
<evidence type="ECO:0000313" key="2">
    <source>
        <dbReference type="EMBL" id="MBC5717091.1"/>
    </source>
</evidence>
<name>A0A8J6M5K3_9FIRM</name>
<dbReference type="InterPro" id="IPR000905">
    <property type="entry name" value="Gcp-like_dom"/>
</dbReference>
<dbReference type="SUPFAM" id="SSF53067">
    <property type="entry name" value="Actin-like ATPase domain"/>
    <property type="match status" value="2"/>
</dbReference>
<dbReference type="RefSeq" id="WP_186878394.1">
    <property type="nucleotide sequence ID" value="NZ_JACOPN010000004.1"/>
</dbReference>
<dbReference type="InterPro" id="IPR022496">
    <property type="entry name" value="T6A_TsaB"/>
</dbReference>
<proteinExistence type="predicted"/>
<dbReference type="GO" id="GO:0002949">
    <property type="term" value="P:tRNA threonylcarbamoyladenosine modification"/>
    <property type="evidence" value="ECO:0007669"/>
    <property type="project" value="InterPro"/>
</dbReference>
<comment type="caution">
    <text evidence="2">The sequence shown here is derived from an EMBL/GenBank/DDBJ whole genome shotgun (WGS) entry which is preliminary data.</text>
</comment>
<dbReference type="GO" id="GO:0005829">
    <property type="term" value="C:cytosol"/>
    <property type="evidence" value="ECO:0007669"/>
    <property type="project" value="TreeGrafter"/>
</dbReference>
<organism evidence="2 3">
    <name type="scientific">Flintibacter faecis</name>
    <dbReference type="NCBI Taxonomy" id="2763047"/>
    <lineage>
        <taxon>Bacteria</taxon>
        <taxon>Bacillati</taxon>
        <taxon>Bacillota</taxon>
        <taxon>Clostridia</taxon>
        <taxon>Eubacteriales</taxon>
        <taxon>Flintibacter</taxon>
    </lineage>
</organism>
<dbReference type="EMBL" id="JACOPN010000004">
    <property type="protein sequence ID" value="MBC5717091.1"/>
    <property type="molecule type" value="Genomic_DNA"/>
</dbReference>
<protein>
    <submittedName>
        <fullName evidence="2">tRNA (Adenosine(37)-N6)-threonylcarbamoyltransferase complex dimerization subunit type 1 TsaB</fullName>
    </submittedName>
</protein>